<organism evidence="1 2">
    <name type="scientific">Burkholderia mayonis</name>
    <dbReference type="NCBI Taxonomy" id="1385591"/>
    <lineage>
        <taxon>Bacteria</taxon>
        <taxon>Pseudomonadati</taxon>
        <taxon>Pseudomonadota</taxon>
        <taxon>Betaproteobacteria</taxon>
        <taxon>Burkholderiales</taxon>
        <taxon>Burkholderiaceae</taxon>
        <taxon>Burkholderia</taxon>
        <taxon>pseudomallei group</taxon>
    </lineage>
</organism>
<dbReference type="AlphaFoldDB" id="A0A1B4G6Y7"/>
<sequence length="68" mass="8001">MTQFSEQLPADDMDAEIRFRSSVRYVMLDQIAELRELKGQEQFPWASFVLRHSVFSYLDMLNGLAGEW</sequence>
<dbReference type="Proteomes" id="UP000067711">
    <property type="component" value="Chromosome 1"/>
</dbReference>
<proteinExistence type="predicted"/>
<dbReference type="RefSeq" id="WP_066488570.1">
    <property type="nucleotide sequence ID" value="NZ_CP013389.1"/>
</dbReference>
<protein>
    <submittedName>
        <fullName evidence="1">Uncharacterized protein</fullName>
    </submittedName>
</protein>
<gene>
    <name evidence="1" type="ORF">WS71_32160</name>
</gene>
<dbReference type="EMBL" id="CP013389">
    <property type="protein sequence ID" value="AOJ11693.1"/>
    <property type="molecule type" value="Genomic_DNA"/>
</dbReference>
<evidence type="ECO:0000313" key="1">
    <source>
        <dbReference type="EMBL" id="AOJ11693.1"/>
    </source>
</evidence>
<evidence type="ECO:0000313" key="2">
    <source>
        <dbReference type="Proteomes" id="UP000067711"/>
    </source>
</evidence>
<name>A0A1B4G6Y7_9BURK</name>
<reference evidence="1 2" key="1">
    <citation type="submission" date="2015-12" db="EMBL/GenBank/DDBJ databases">
        <title>Diversity of Burkholderia near neighbor genomes.</title>
        <authorList>
            <person name="Sahl J."/>
            <person name="Wagner D."/>
            <person name="Keim P."/>
        </authorList>
    </citation>
    <scope>NUCLEOTIDE SEQUENCE [LARGE SCALE GENOMIC DNA]</scope>
    <source>
        <strain evidence="1 2">BDU8</strain>
    </source>
</reference>
<accession>A0A1B4G6Y7</accession>